<evidence type="ECO:0000313" key="2">
    <source>
        <dbReference type="EMBL" id="CQI92603.1"/>
    </source>
</evidence>
<organism evidence="2 3">
    <name type="scientific">Yersinia rohdei</name>
    <dbReference type="NCBI Taxonomy" id="29485"/>
    <lineage>
        <taxon>Bacteria</taxon>
        <taxon>Pseudomonadati</taxon>
        <taxon>Pseudomonadota</taxon>
        <taxon>Gammaproteobacteria</taxon>
        <taxon>Enterobacterales</taxon>
        <taxon>Yersiniaceae</taxon>
        <taxon>Yersinia</taxon>
    </lineage>
</organism>
<dbReference type="AlphaFoldDB" id="A0A0U1HUT6"/>
<gene>
    <name evidence="2" type="ORF">ERS008555_02709</name>
</gene>
<protein>
    <submittedName>
        <fullName evidence="2">Putative inner membrane protein</fullName>
    </submittedName>
</protein>
<dbReference type="Proteomes" id="UP000042054">
    <property type="component" value="Unassembled WGS sequence"/>
</dbReference>
<feature type="transmembrane region" description="Helical" evidence="1">
    <location>
        <begin position="72"/>
        <end position="100"/>
    </location>
</feature>
<keyword evidence="1" id="KW-0472">Membrane</keyword>
<feature type="transmembrane region" description="Helical" evidence="1">
    <location>
        <begin position="45"/>
        <end position="66"/>
    </location>
</feature>
<name>A0A0U1HUT6_YERRO</name>
<proteinExistence type="predicted"/>
<keyword evidence="1" id="KW-1133">Transmembrane helix</keyword>
<evidence type="ECO:0000313" key="3">
    <source>
        <dbReference type="Proteomes" id="UP000042054"/>
    </source>
</evidence>
<keyword evidence="1" id="KW-0812">Transmembrane</keyword>
<sequence length="104" mass="11782">MDDKKIEMILLDKPFITKRDIKFIYKQAIGNNSNLEVVIGKLKKLFLVMMLLKILLLSIGVTIFITGDSLDFISYAVTVTFGIIVMYFIAPMVLGAKLFFVSLK</sequence>
<reference evidence="2 3" key="1">
    <citation type="submission" date="2015-03" db="EMBL/GenBank/DDBJ databases">
        <authorList>
            <person name="Murphy D."/>
        </authorList>
    </citation>
    <scope>NUCLEOTIDE SEQUENCE [LARGE SCALE GENOMIC DNA]</scope>
    <source>
        <strain evidence="2 3">68/02</strain>
    </source>
</reference>
<evidence type="ECO:0000256" key="1">
    <source>
        <dbReference type="SAM" id="Phobius"/>
    </source>
</evidence>
<dbReference type="RefSeq" id="WP_050535151.1">
    <property type="nucleotide sequence ID" value="NZ_CTKE01000013.1"/>
</dbReference>
<accession>A0A0U1HUT6</accession>
<dbReference type="EMBL" id="CTKE01000013">
    <property type="protein sequence ID" value="CQI92603.1"/>
    <property type="molecule type" value="Genomic_DNA"/>
</dbReference>